<protein>
    <recommendedName>
        <fullName evidence="1">4Fe-4S ferredoxin-type domain-containing protein</fullName>
    </recommendedName>
</protein>
<reference evidence="2 3" key="1">
    <citation type="journal article" date="1998" name="DNA Res.">
        <title>Complete sequence and gene organization of the genome of a hyper-thermophilic archaebacterium, Pyrococcus horikoshii OT3.</title>
        <authorList>
            <person name="Kawarabayasi Y."/>
            <person name="Sawada M."/>
            <person name="Horikawa H."/>
            <person name="Haikawa Y."/>
            <person name="Hino Y."/>
            <person name="Yamamoto S."/>
            <person name="Sekine M."/>
            <person name="Baba S."/>
            <person name="Kosugi H."/>
            <person name="Hosoyama A."/>
            <person name="Nagai Y."/>
            <person name="Sakai M."/>
            <person name="Ogura K."/>
            <person name="Otuka R."/>
            <person name="Nakazawa H."/>
            <person name="Takamiya M."/>
            <person name="Ohfuku Y."/>
            <person name="Funahashi T."/>
            <person name="Tanaka T."/>
            <person name="Kudoh Y."/>
            <person name="Yamazaki J."/>
            <person name="Kushida N."/>
            <person name="Oguchi A."/>
            <person name="Aoki K."/>
            <person name="Nakamura Y."/>
            <person name="Robb T.F."/>
            <person name="Horikoshi K."/>
            <person name="Masuchi Y."/>
            <person name="Shizuya H."/>
            <person name="Kikuchi H."/>
        </authorList>
    </citation>
    <scope>NUCLEOTIDE SEQUENCE [LARGE SCALE GENOMIC DNA]</scope>
    <source>
        <strain evidence="3">ATCC 700860 / DSM 12428 / JCM 9974 / NBRC 100139 / OT-3</strain>
    </source>
</reference>
<dbReference type="KEGG" id="pho:PH0983"/>
<evidence type="ECO:0000259" key="1">
    <source>
        <dbReference type="PROSITE" id="PS51379"/>
    </source>
</evidence>
<dbReference type="InterPro" id="IPR017896">
    <property type="entry name" value="4Fe4S_Fe-S-bd"/>
</dbReference>
<name>O58711_PYRHO</name>
<dbReference type="Gene3D" id="3.30.70.20">
    <property type="match status" value="1"/>
</dbReference>
<dbReference type="PROSITE" id="PS51379">
    <property type="entry name" value="4FE4S_FER_2"/>
    <property type="match status" value="2"/>
</dbReference>
<dbReference type="SUPFAM" id="SSF54862">
    <property type="entry name" value="4Fe-4S ferredoxins"/>
    <property type="match status" value="1"/>
</dbReference>
<dbReference type="PROSITE" id="PS00198">
    <property type="entry name" value="4FE4S_FER_1"/>
    <property type="match status" value="2"/>
</dbReference>
<dbReference type="PANTHER" id="PTHR43534">
    <property type="entry name" value="MIND SUPERFAMILY P-LOOP ATPASE CONTAINING AN INSERTED FERREDOXIN DOMAIN"/>
    <property type="match status" value="1"/>
</dbReference>
<proteinExistence type="predicted"/>
<organism evidence="2 3">
    <name type="scientific">Pyrococcus horikoshii (strain ATCC 700860 / DSM 12428 / JCM 9974 / NBRC 100139 / OT-3)</name>
    <dbReference type="NCBI Taxonomy" id="70601"/>
    <lineage>
        <taxon>Archaea</taxon>
        <taxon>Methanobacteriati</taxon>
        <taxon>Methanobacteriota</taxon>
        <taxon>Thermococci</taxon>
        <taxon>Thermococcales</taxon>
        <taxon>Thermococcaceae</taxon>
        <taxon>Pyrococcus</taxon>
    </lineage>
</organism>
<dbReference type="GO" id="GO:0016491">
    <property type="term" value="F:oxidoreductase activity"/>
    <property type="evidence" value="ECO:0007669"/>
    <property type="project" value="UniProtKB-ARBA"/>
</dbReference>
<dbReference type="InterPro" id="IPR002586">
    <property type="entry name" value="CobQ/CobB/MinD/ParA_Nub-bd_dom"/>
</dbReference>
<sequence length="300" mass="32620">MMKMQVVIASGKGGVGKSSITASLLYLLKDEYKLIAVDADAEAPNLGLLLGVTEWEIEREHIGAKIARINPESCIRCGLCQMRCPYECIYVDEEGNYVVNELTCEGCNVCGLVCPVPGTITLEEVRSGIIRKATTKYGFPIISAQLDVGKPESGKLVTEEKEWASKIMKEEGLEHMIVDSAAGIGCQVIASVGGADVAILIAEPTPASLSDVQRVYKVVQHFREPAYLIINKADINPGFTKLREWAESEGIPILGEVPYDSSIPRSMSMLKPFVEAFPDSKASEAIRGIAERIKEEILKG</sequence>
<dbReference type="Proteomes" id="UP000000752">
    <property type="component" value="Chromosome"/>
</dbReference>
<evidence type="ECO:0000313" key="2">
    <source>
        <dbReference type="EMBL" id="BAA30080.1"/>
    </source>
</evidence>
<dbReference type="SUPFAM" id="SSF52540">
    <property type="entry name" value="P-loop containing nucleoside triphosphate hydrolases"/>
    <property type="match status" value="1"/>
</dbReference>
<dbReference type="Gene3D" id="3.40.50.300">
    <property type="entry name" value="P-loop containing nucleotide triphosphate hydrolases"/>
    <property type="match status" value="1"/>
</dbReference>
<dbReference type="EnsemblBacteria" id="BAA30080">
    <property type="protein sequence ID" value="BAA30080"/>
    <property type="gene ID" value="BAA30080"/>
</dbReference>
<accession>O58711</accession>
<gene>
    <name evidence="2" type="ordered locus">PH0983</name>
</gene>
<evidence type="ECO:0000313" key="3">
    <source>
        <dbReference type="Proteomes" id="UP000000752"/>
    </source>
</evidence>
<dbReference type="Pfam" id="PF01656">
    <property type="entry name" value="CbiA"/>
    <property type="match status" value="1"/>
</dbReference>
<keyword evidence="3" id="KW-1185">Reference proteome</keyword>
<dbReference type="InterPro" id="IPR017900">
    <property type="entry name" value="4Fe4S_Fe_S_CS"/>
</dbReference>
<dbReference type="STRING" id="70601.gene:9377938"/>
<dbReference type="PANTHER" id="PTHR43534:SF1">
    <property type="entry name" value="4FE-4S CLUSTER CONTAINING PARA FAMILY ATPASE PROTEIN"/>
    <property type="match status" value="1"/>
</dbReference>
<dbReference type="eggNOG" id="arCOG04073">
    <property type="taxonomic scope" value="Archaea"/>
</dbReference>
<dbReference type="PIR" id="B71090">
    <property type="entry name" value="B71090"/>
</dbReference>
<dbReference type="AlphaFoldDB" id="O58711"/>
<dbReference type="EMBL" id="BA000001">
    <property type="protein sequence ID" value="BAA30080.1"/>
    <property type="molecule type" value="Genomic_DNA"/>
</dbReference>
<feature type="domain" description="4Fe-4S ferredoxin-type" evidence="1">
    <location>
        <begin position="65"/>
        <end position="94"/>
    </location>
</feature>
<feature type="domain" description="4Fe-4S ferredoxin-type" evidence="1">
    <location>
        <begin position="95"/>
        <end position="125"/>
    </location>
</feature>
<dbReference type="Pfam" id="PF00037">
    <property type="entry name" value="Fer4"/>
    <property type="match status" value="1"/>
</dbReference>
<dbReference type="InterPro" id="IPR027417">
    <property type="entry name" value="P-loop_NTPase"/>
</dbReference>